<feature type="compositionally biased region" description="Low complexity" evidence="1">
    <location>
        <begin position="212"/>
        <end position="223"/>
    </location>
</feature>
<organism evidence="2 3">
    <name type="scientific">Rhododendron griersonianum</name>
    <dbReference type="NCBI Taxonomy" id="479676"/>
    <lineage>
        <taxon>Eukaryota</taxon>
        <taxon>Viridiplantae</taxon>
        <taxon>Streptophyta</taxon>
        <taxon>Embryophyta</taxon>
        <taxon>Tracheophyta</taxon>
        <taxon>Spermatophyta</taxon>
        <taxon>Magnoliopsida</taxon>
        <taxon>eudicotyledons</taxon>
        <taxon>Gunneridae</taxon>
        <taxon>Pentapetalae</taxon>
        <taxon>asterids</taxon>
        <taxon>Ericales</taxon>
        <taxon>Ericaceae</taxon>
        <taxon>Ericoideae</taxon>
        <taxon>Rhodoreae</taxon>
        <taxon>Rhododendron</taxon>
    </lineage>
</organism>
<evidence type="ECO:0000313" key="3">
    <source>
        <dbReference type="Proteomes" id="UP000823749"/>
    </source>
</evidence>
<dbReference type="InterPro" id="IPR036047">
    <property type="entry name" value="F-box-like_dom_sf"/>
</dbReference>
<feature type="region of interest" description="Disordered" evidence="1">
    <location>
        <begin position="1"/>
        <end position="38"/>
    </location>
</feature>
<feature type="region of interest" description="Disordered" evidence="1">
    <location>
        <begin position="199"/>
        <end position="223"/>
    </location>
</feature>
<sequence>MESLRSAAKFNSSAKERIFSNARSKKKKHKPESSISQAEAANVMEGFDKKILKPSIQKMQKIYKSYLLLEPAATRRNGSEEDEESSISQAEAATIMEGFDKKILKPLNLQVKQGHADISEPILELNPNLSPLFEKLPECLLTEIFSQVLHTAQMRLQVVCRTWDRLIATLEPMDPILCHLPNGALSYLFLEPAATLRNGSEEDGVHPHTTPRRSPFSPESESG</sequence>
<comment type="caution">
    <text evidence="2">The sequence shown here is derived from an EMBL/GenBank/DDBJ whole genome shotgun (WGS) entry which is preliminary data.</text>
</comment>
<keyword evidence="3" id="KW-1185">Reference proteome</keyword>
<gene>
    <name evidence="2" type="ORF">RHGRI_013451</name>
</gene>
<proteinExistence type="predicted"/>
<dbReference type="SUPFAM" id="SSF81383">
    <property type="entry name" value="F-box domain"/>
    <property type="match status" value="1"/>
</dbReference>
<accession>A0AAV6K5V6</accession>
<dbReference type="AlphaFoldDB" id="A0AAV6K5V6"/>
<dbReference type="Proteomes" id="UP000823749">
    <property type="component" value="Chromosome 5"/>
</dbReference>
<protein>
    <recommendedName>
        <fullName evidence="4">F-box domain-containing protein</fullName>
    </recommendedName>
</protein>
<evidence type="ECO:0000256" key="1">
    <source>
        <dbReference type="SAM" id="MobiDB-lite"/>
    </source>
</evidence>
<evidence type="ECO:0008006" key="4">
    <source>
        <dbReference type="Google" id="ProtNLM"/>
    </source>
</evidence>
<dbReference type="EMBL" id="JACTNZ010000005">
    <property type="protein sequence ID" value="KAG5547764.1"/>
    <property type="molecule type" value="Genomic_DNA"/>
</dbReference>
<reference evidence="2" key="1">
    <citation type="submission" date="2020-08" db="EMBL/GenBank/DDBJ databases">
        <title>Plant Genome Project.</title>
        <authorList>
            <person name="Zhang R.-G."/>
        </authorList>
    </citation>
    <scope>NUCLEOTIDE SEQUENCE</scope>
    <source>
        <strain evidence="2">WSP0</strain>
        <tissue evidence="2">Leaf</tissue>
    </source>
</reference>
<evidence type="ECO:0000313" key="2">
    <source>
        <dbReference type="EMBL" id="KAG5547764.1"/>
    </source>
</evidence>
<name>A0AAV6K5V6_9ERIC</name>